<dbReference type="PANTHER" id="PTHR11455:SF22">
    <property type="entry name" value="CRYPTOCHROME DASH"/>
    <property type="match status" value="1"/>
</dbReference>
<organism evidence="6 7">
    <name type="scientific">Papaver atlanticum</name>
    <dbReference type="NCBI Taxonomy" id="357466"/>
    <lineage>
        <taxon>Eukaryota</taxon>
        <taxon>Viridiplantae</taxon>
        <taxon>Streptophyta</taxon>
        <taxon>Embryophyta</taxon>
        <taxon>Tracheophyta</taxon>
        <taxon>Spermatophyta</taxon>
        <taxon>Magnoliopsida</taxon>
        <taxon>Ranunculales</taxon>
        <taxon>Papaveraceae</taxon>
        <taxon>Papaveroideae</taxon>
        <taxon>Papaver</taxon>
    </lineage>
</organism>
<dbReference type="GO" id="GO:0003904">
    <property type="term" value="F:deoxyribodipyrimidine photo-lyase activity"/>
    <property type="evidence" value="ECO:0007669"/>
    <property type="project" value="TreeGrafter"/>
</dbReference>
<proteinExistence type="inferred from homology"/>
<evidence type="ECO:0000259" key="5">
    <source>
        <dbReference type="Pfam" id="PF03441"/>
    </source>
</evidence>
<keyword evidence="2 4" id="KW-0285">Flavoprotein</keyword>
<gene>
    <name evidence="6" type="ORF">MKW98_000169</name>
</gene>
<dbReference type="GO" id="GO:0071949">
    <property type="term" value="F:FAD binding"/>
    <property type="evidence" value="ECO:0007669"/>
    <property type="project" value="TreeGrafter"/>
</dbReference>
<evidence type="ECO:0000313" key="7">
    <source>
        <dbReference type="Proteomes" id="UP001202328"/>
    </source>
</evidence>
<comment type="similarity">
    <text evidence="1">Belongs to the DNA photolyase class-1 family.</text>
</comment>
<dbReference type="InterPro" id="IPR036134">
    <property type="entry name" value="Crypto/Photolyase_FAD-like_sf"/>
</dbReference>
<evidence type="ECO:0000313" key="6">
    <source>
        <dbReference type="EMBL" id="KAI3917935.1"/>
    </source>
</evidence>
<dbReference type="Proteomes" id="UP001202328">
    <property type="component" value="Unassembled WGS sequence"/>
</dbReference>
<dbReference type="Pfam" id="PF03441">
    <property type="entry name" value="FAD_binding_7"/>
    <property type="match status" value="1"/>
</dbReference>
<feature type="domain" description="Cryptochrome/DNA photolyase FAD-binding" evidence="5">
    <location>
        <begin position="13"/>
        <end position="98"/>
    </location>
</feature>
<evidence type="ECO:0000256" key="1">
    <source>
        <dbReference type="ARBA" id="ARBA00005862"/>
    </source>
</evidence>
<dbReference type="EMBL" id="JAJJMB010008958">
    <property type="protein sequence ID" value="KAI3917935.1"/>
    <property type="molecule type" value="Genomic_DNA"/>
</dbReference>
<dbReference type="AlphaFoldDB" id="A0AAD4ST62"/>
<accession>A0AAD4ST62</accession>
<feature type="non-terminal residue" evidence="6">
    <location>
        <position position="117"/>
    </location>
</feature>
<dbReference type="GO" id="GO:0000719">
    <property type="term" value="P:photoreactive repair"/>
    <property type="evidence" value="ECO:0007669"/>
    <property type="project" value="TreeGrafter"/>
</dbReference>
<protein>
    <recommendedName>
        <fullName evidence="5">Cryptochrome/DNA photolyase FAD-binding domain-containing protein</fullName>
    </recommendedName>
</protein>
<feature type="binding site" evidence="4">
    <location>
        <begin position="84"/>
        <end position="86"/>
    </location>
    <ligand>
        <name>FAD</name>
        <dbReference type="ChEBI" id="CHEBI:57692"/>
    </ligand>
</feature>
<dbReference type="PANTHER" id="PTHR11455">
    <property type="entry name" value="CRYPTOCHROME"/>
    <property type="match status" value="1"/>
</dbReference>
<keyword evidence="7" id="KW-1185">Reference proteome</keyword>
<dbReference type="SUPFAM" id="SSF48173">
    <property type="entry name" value="Cryptochrome/photolyase FAD-binding domain"/>
    <property type="match status" value="1"/>
</dbReference>
<evidence type="ECO:0000256" key="2">
    <source>
        <dbReference type="ARBA" id="ARBA00022630"/>
    </source>
</evidence>
<dbReference type="InterPro" id="IPR002081">
    <property type="entry name" value="Cryptochrome/DNA_photolyase_1"/>
</dbReference>
<name>A0AAD4ST62_9MAGN</name>
<reference evidence="6" key="1">
    <citation type="submission" date="2022-04" db="EMBL/GenBank/DDBJ databases">
        <title>A functionally conserved STORR gene fusion in Papaver species that diverged 16.8 million years ago.</title>
        <authorList>
            <person name="Catania T."/>
        </authorList>
    </citation>
    <scope>NUCLEOTIDE SEQUENCE</scope>
    <source>
        <strain evidence="6">S-188037</strain>
    </source>
</reference>
<comment type="cofactor">
    <cofactor evidence="4">
        <name>FAD</name>
        <dbReference type="ChEBI" id="CHEBI:57692"/>
    </cofactor>
    <text evidence="4">Binds 1 FAD per subunit.</text>
</comment>
<dbReference type="GO" id="GO:0003677">
    <property type="term" value="F:DNA binding"/>
    <property type="evidence" value="ECO:0007669"/>
    <property type="project" value="TreeGrafter"/>
</dbReference>
<evidence type="ECO:0000256" key="4">
    <source>
        <dbReference type="PIRSR" id="PIRSR602081-1"/>
    </source>
</evidence>
<dbReference type="Gene3D" id="1.10.579.10">
    <property type="entry name" value="DNA Cyclobutane Dipyrimidine Photolyase, subunit A, domain 3"/>
    <property type="match status" value="1"/>
</dbReference>
<dbReference type="InterPro" id="IPR005101">
    <property type="entry name" value="Cryptochr/Photolyase_FAD-bd"/>
</dbReference>
<evidence type="ECO:0000256" key="3">
    <source>
        <dbReference type="ARBA" id="ARBA00022827"/>
    </source>
</evidence>
<keyword evidence="3 4" id="KW-0274">FAD</keyword>
<sequence>MGMYTGGMREVEARWSQDHNFFESWRDGCTGYPLIDASMEELSTTGFISNQGQQQLRLYLMFPLRDMGTDWRMGAKWFETCLLDYDPNVQIMGTRHMVQVSVGNDPREDLYFSIPKQ</sequence>
<comment type="caution">
    <text evidence="6">The sequence shown here is derived from an EMBL/GenBank/DDBJ whole genome shotgun (WGS) entry which is preliminary data.</text>
</comment>